<name>A0ABQ5BS05_9ASTR</name>
<evidence type="ECO:0000313" key="2">
    <source>
        <dbReference type="Proteomes" id="UP001151760"/>
    </source>
</evidence>
<organism evidence="1 2">
    <name type="scientific">Tanacetum coccineum</name>
    <dbReference type="NCBI Taxonomy" id="301880"/>
    <lineage>
        <taxon>Eukaryota</taxon>
        <taxon>Viridiplantae</taxon>
        <taxon>Streptophyta</taxon>
        <taxon>Embryophyta</taxon>
        <taxon>Tracheophyta</taxon>
        <taxon>Spermatophyta</taxon>
        <taxon>Magnoliopsida</taxon>
        <taxon>eudicotyledons</taxon>
        <taxon>Gunneridae</taxon>
        <taxon>Pentapetalae</taxon>
        <taxon>asterids</taxon>
        <taxon>campanulids</taxon>
        <taxon>Asterales</taxon>
        <taxon>Asteraceae</taxon>
        <taxon>Asteroideae</taxon>
        <taxon>Anthemideae</taxon>
        <taxon>Anthemidinae</taxon>
        <taxon>Tanacetum</taxon>
    </lineage>
</organism>
<dbReference type="EMBL" id="BQNB010013486">
    <property type="protein sequence ID" value="GJT16576.1"/>
    <property type="molecule type" value="Genomic_DNA"/>
</dbReference>
<reference evidence="1" key="2">
    <citation type="submission" date="2022-01" db="EMBL/GenBank/DDBJ databases">
        <authorList>
            <person name="Yamashiro T."/>
            <person name="Shiraishi A."/>
            <person name="Satake H."/>
            <person name="Nakayama K."/>
        </authorList>
    </citation>
    <scope>NUCLEOTIDE SEQUENCE</scope>
</reference>
<comment type="caution">
    <text evidence="1">The sequence shown here is derived from an EMBL/GenBank/DDBJ whole genome shotgun (WGS) entry which is preliminary data.</text>
</comment>
<proteinExistence type="predicted"/>
<protein>
    <submittedName>
        <fullName evidence="1">Uncharacterized protein</fullName>
    </submittedName>
</protein>
<sequence>MKIAGCYRLAAIQAQLNNLGRKIKKVNEKVYADQVGYEQCKGTHYTKYYPLKEEGKTIEEVYYTQFGRPFQGRGYRATTPGFYQKEQCKSFVSRMKAINGRYLEQIYGRISKKT</sequence>
<reference evidence="1" key="1">
    <citation type="journal article" date="2022" name="Int. J. Mol. Sci.">
        <title>Draft Genome of Tanacetum Coccineum: Genomic Comparison of Closely Related Tanacetum-Family Plants.</title>
        <authorList>
            <person name="Yamashiro T."/>
            <person name="Shiraishi A."/>
            <person name="Nakayama K."/>
            <person name="Satake H."/>
        </authorList>
    </citation>
    <scope>NUCLEOTIDE SEQUENCE</scope>
</reference>
<keyword evidence="2" id="KW-1185">Reference proteome</keyword>
<accession>A0ABQ5BS05</accession>
<gene>
    <name evidence="1" type="ORF">Tco_0875282</name>
</gene>
<dbReference type="Proteomes" id="UP001151760">
    <property type="component" value="Unassembled WGS sequence"/>
</dbReference>
<evidence type="ECO:0000313" key="1">
    <source>
        <dbReference type="EMBL" id="GJT16576.1"/>
    </source>
</evidence>